<keyword evidence="2" id="KW-0238">DNA-binding</keyword>
<dbReference type="Gene3D" id="1.10.357.10">
    <property type="entry name" value="Tetracycline Repressor, domain 2"/>
    <property type="match status" value="1"/>
</dbReference>
<dbReference type="Pfam" id="PF13305">
    <property type="entry name" value="TetR_C_33"/>
    <property type="match status" value="1"/>
</dbReference>
<sequence>MPTRTNAADVPATRRARQRAQTTDEIKALARRQLADGGTGALSLRGIAREMGMAPAALFRYFETQAALITALCVDANGALAQAMSDGQKAAPESDSAARLRAAFVAARRWALDHPGDFALLSGTPIPGYAAQPVETGPAAMRVIASFMDAYLSAVAAGEAVPRRTRFRPSAPGPLLVAMFGEDTAPPIDPAIIGIGIFAWASITGYLAGEVFGSLGDLVADSDALYHDHVDTVLCGMGFAGT</sequence>
<dbReference type="AlphaFoldDB" id="A0A0U0ZJE1"/>
<keyword evidence="1" id="KW-0805">Transcription regulation</keyword>
<dbReference type="InterPro" id="IPR009057">
    <property type="entry name" value="Homeodomain-like_sf"/>
</dbReference>
<dbReference type="GO" id="GO:0003700">
    <property type="term" value="F:DNA-binding transcription factor activity"/>
    <property type="evidence" value="ECO:0007669"/>
    <property type="project" value="TreeGrafter"/>
</dbReference>
<organism evidence="4 5">
    <name type="scientific">Mycobacteroides abscessus</name>
    <dbReference type="NCBI Taxonomy" id="36809"/>
    <lineage>
        <taxon>Bacteria</taxon>
        <taxon>Bacillati</taxon>
        <taxon>Actinomycetota</taxon>
        <taxon>Actinomycetes</taxon>
        <taxon>Mycobacteriales</taxon>
        <taxon>Mycobacteriaceae</taxon>
        <taxon>Mycobacteroides</taxon>
    </lineage>
</organism>
<proteinExistence type="predicted"/>
<dbReference type="GO" id="GO:0000976">
    <property type="term" value="F:transcription cis-regulatory region binding"/>
    <property type="evidence" value="ECO:0007669"/>
    <property type="project" value="TreeGrafter"/>
</dbReference>
<dbReference type="EMBL" id="CSWP01000003">
    <property type="protein sequence ID" value="CPV45976.1"/>
    <property type="molecule type" value="Genomic_DNA"/>
</dbReference>
<dbReference type="Proteomes" id="UP000045782">
    <property type="component" value="Unassembled WGS sequence"/>
</dbReference>
<dbReference type="InterPro" id="IPR001647">
    <property type="entry name" value="HTH_TetR"/>
</dbReference>
<accession>A0A0U0ZJE1</accession>
<dbReference type="PROSITE" id="PS50977">
    <property type="entry name" value="HTH_TETR_2"/>
    <property type="match status" value="1"/>
</dbReference>
<evidence type="ECO:0000256" key="2">
    <source>
        <dbReference type="ARBA" id="ARBA00023125"/>
    </source>
</evidence>
<evidence type="ECO:0000313" key="5">
    <source>
        <dbReference type="Proteomes" id="UP000045782"/>
    </source>
</evidence>
<evidence type="ECO:0000256" key="3">
    <source>
        <dbReference type="ARBA" id="ARBA00023163"/>
    </source>
</evidence>
<evidence type="ECO:0000256" key="1">
    <source>
        <dbReference type="ARBA" id="ARBA00023015"/>
    </source>
</evidence>
<dbReference type="PANTHER" id="PTHR30055:SF243">
    <property type="entry name" value="HTH-TYPE TRANSCRIPTIONAL REGULATOR RV1816"/>
    <property type="match status" value="1"/>
</dbReference>
<dbReference type="SUPFAM" id="SSF46689">
    <property type="entry name" value="Homeodomain-like"/>
    <property type="match status" value="1"/>
</dbReference>
<dbReference type="PANTHER" id="PTHR30055">
    <property type="entry name" value="HTH-TYPE TRANSCRIPTIONAL REGULATOR RUTR"/>
    <property type="match status" value="1"/>
</dbReference>
<dbReference type="Pfam" id="PF00440">
    <property type="entry name" value="TetR_N"/>
    <property type="match status" value="1"/>
</dbReference>
<dbReference type="SUPFAM" id="SSF48498">
    <property type="entry name" value="Tetracyclin repressor-like, C-terminal domain"/>
    <property type="match status" value="1"/>
</dbReference>
<protein>
    <submittedName>
        <fullName evidence="4">Hypothetical regulatory protein, TetR family</fullName>
    </submittedName>
</protein>
<name>A0A0U0ZJE1_9MYCO</name>
<evidence type="ECO:0000313" key="4">
    <source>
        <dbReference type="EMBL" id="CPV45976.1"/>
    </source>
</evidence>
<dbReference type="InterPro" id="IPR050109">
    <property type="entry name" value="HTH-type_TetR-like_transc_reg"/>
</dbReference>
<keyword evidence="3" id="KW-0804">Transcription</keyword>
<dbReference type="InterPro" id="IPR025996">
    <property type="entry name" value="MT1864/Rv1816-like_C"/>
</dbReference>
<dbReference type="InterPro" id="IPR036271">
    <property type="entry name" value="Tet_transcr_reg_TetR-rel_C_sf"/>
</dbReference>
<reference evidence="4 5" key="1">
    <citation type="submission" date="2015-03" db="EMBL/GenBank/DDBJ databases">
        <authorList>
            <person name="Murphy D."/>
        </authorList>
    </citation>
    <scope>NUCLEOTIDE SEQUENCE [LARGE SCALE GENOMIC DNA]</scope>
    <source>
        <strain evidence="4 5">PAP088</strain>
    </source>
</reference>
<dbReference type="RefSeq" id="WP_016343738.1">
    <property type="nucleotide sequence ID" value="NZ_AP022621.1"/>
</dbReference>
<gene>
    <name evidence="4" type="ORF">ERS075579_01707</name>
</gene>